<accession>M3EE38</accession>
<protein>
    <submittedName>
        <fullName evidence="2">Uncharacterized protein</fullName>
    </submittedName>
</protein>
<evidence type="ECO:0000313" key="3">
    <source>
        <dbReference type="Proteomes" id="UP000030760"/>
    </source>
</evidence>
<reference evidence="3" key="1">
    <citation type="journal article" date="2013" name="Genome Announc.">
        <title>Draft Genome Sequence of Streptomyces bottropensis ATCC 25435, a Bottromycin-Producing Actinomycete.</title>
        <authorList>
            <person name="Zhang H."/>
            <person name="Zhou W."/>
            <person name="Zhuang Y."/>
            <person name="Liang X."/>
            <person name="Liu T."/>
        </authorList>
    </citation>
    <scope>NUCLEOTIDE SEQUENCE [LARGE SCALE GENOMIC DNA]</scope>
    <source>
        <strain evidence="3">ATCC 25435</strain>
    </source>
</reference>
<feature type="compositionally biased region" description="Basic and acidic residues" evidence="1">
    <location>
        <begin position="355"/>
        <end position="364"/>
    </location>
</feature>
<name>M3EE38_9ACTN</name>
<sequence>MRGGGVGLRRVVEPEVQRLVDQLPARDVVPVDEGDRDALGARAARTADAVQVRLLVFGGLVVDDVGDTLDVDAAGGDVGADEDVHLAVAEGTQGLLARALAEVAVDRAGGEAPLLELVGEIGRGALRTAEDHDQSPAVGLQYARDDLGLVHVVRAVDVLRGVPDRRALVVRRRGADVGRLGHVPAGQTDDRARHGRREQHRLAAGRKHVDDLLDVGQEAQVEHLVGLVEDQALDVLQVQLLLAREVEEPPRRTDDDVDALLEGLDLGLVGAAAVDRGDAHVAHLAGGQQVVGDLGAQLARGDDDERLRRVDEVLGLGAAGLDVGGDDDALQEREAEAQRLAGAGLGLADDVGAGEGDRERHLLDGEGADDADGLKRLGGLGKDSEISESRSQGAASSVYAV</sequence>
<dbReference type="AlphaFoldDB" id="M3EE38"/>
<dbReference type="Proteomes" id="UP000030760">
    <property type="component" value="Unassembled WGS sequence"/>
</dbReference>
<gene>
    <name evidence="2" type="ORF">SBD_4146</name>
</gene>
<organism evidence="2 3">
    <name type="scientific">Streptomyces bottropensis ATCC 25435</name>
    <dbReference type="NCBI Taxonomy" id="1054862"/>
    <lineage>
        <taxon>Bacteria</taxon>
        <taxon>Bacillati</taxon>
        <taxon>Actinomycetota</taxon>
        <taxon>Actinomycetes</taxon>
        <taxon>Kitasatosporales</taxon>
        <taxon>Streptomycetaceae</taxon>
        <taxon>Streptomyces</taxon>
    </lineage>
</organism>
<evidence type="ECO:0000256" key="1">
    <source>
        <dbReference type="SAM" id="MobiDB-lite"/>
    </source>
</evidence>
<dbReference type="AntiFam" id="ANF00149">
    <property type="entry name" value="Shadow ORF (opposite cshA)"/>
</dbReference>
<dbReference type="EMBL" id="KB405078">
    <property type="protein sequence ID" value="EMF54476.1"/>
    <property type="molecule type" value="Genomic_DNA"/>
</dbReference>
<proteinExistence type="predicted"/>
<evidence type="ECO:0000313" key="2">
    <source>
        <dbReference type="EMBL" id="EMF54476.1"/>
    </source>
</evidence>
<feature type="region of interest" description="Disordered" evidence="1">
    <location>
        <begin position="348"/>
        <end position="401"/>
    </location>
</feature>